<sequence length="135" mass="14697">MDKKTLKTFNNMKLHPMMRMTGALVCSAIFLSGCESIPAPTEQLATSKAAVDNALSAGGNELAPLQLKSAIDKMEAAERAMGDKNYVLARQFAEEAQIDAKLAEAMARTNKAQKAAEALQESSRVLRQEIDRQIQ</sequence>
<organism evidence="3 4">
    <name type="scientific">Nitrosomonas oligotropha</name>
    <dbReference type="NCBI Taxonomy" id="42354"/>
    <lineage>
        <taxon>Bacteria</taxon>
        <taxon>Pseudomonadati</taxon>
        <taxon>Pseudomonadota</taxon>
        <taxon>Betaproteobacteria</taxon>
        <taxon>Nitrosomonadales</taxon>
        <taxon>Nitrosomonadaceae</taxon>
        <taxon>Nitrosomonas</taxon>
    </lineage>
</organism>
<evidence type="ECO:0000313" key="4">
    <source>
        <dbReference type="Proteomes" id="UP000244128"/>
    </source>
</evidence>
<keyword evidence="1" id="KW-0175">Coiled coil</keyword>
<evidence type="ECO:0000256" key="1">
    <source>
        <dbReference type="SAM" id="Coils"/>
    </source>
</evidence>
<dbReference type="InterPro" id="IPR025511">
    <property type="entry name" value="DUF4398"/>
</dbReference>
<evidence type="ECO:0000313" key="3">
    <source>
        <dbReference type="EMBL" id="PTQ78093.1"/>
    </source>
</evidence>
<feature type="domain" description="DUF4398" evidence="2">
    <location>
        <begin position="42"/>
        <end position="118"/>
    </location>
</feature>
<dbReference type="Gene3D" id="1.20.1270.390">
    <property type="match status" value="1"/>
</dbReference>
<name>A0A2T5I2Q9_9PROT</name>
<protein>
    <submittedName>
        <fullName evidence="3">Uncharacterized protein DUF4398</fullName>
    </submittedName>
</protein>
<dbReference type="RefSeq" id="WP_107802435.1">
    <property type="nucleotide sequence ID" value="NZ_QAOI01000004.1"/>
</dbReference>
<proteinExistence type="predicted"/>
<reference evidence="3 4" key="1">
    <citation type="submission" date="2018-04" db="EMBL/GenBank/DDBJ databases">
        <title>Active sludge and wastewater microbial communities from Klosterneuburg, Austria.</title>
        <authorList>
            <person name="Wagner M."/>
        </authorList>
    </citation>
    <scope>NUCLEOTIDE SEQUENCE [LARGE SCALE GENOMIC DNA]</scope>
    <source>
        <strain evidence="3 4">Nm49</strain>
    </source>
</reference>
<dbReference type="AlphaFoldDB" id="A0A2T5I2Q9"/>
<dbReference type="Proteomes" id="UP000244128">
    <property type="component" value="Unassembled WGS sequence"/>
</dbReference>
<dbReference type="EMBL" id="QAOI01000004">
    <property type="protein sequence ID" value="PTQ78093.1"/>
    <property type="molecule type" value="Genomic_DNA"/>
</dbReference>
<dbReference type="PROSITE" id="PS51257">
    <property type="entry name" value="PROKAR_LIPOPROTEIN"/>
    <property type="match status" value="1"/>
</dbReference>
<accession>A0A2T5I2Q9</accession>
<evidence type="ECO:0000259" key="2">
    <source>
        <dbReference type="Pfam" id="PF14346"/>
    </source>
</evidence>
<dbReference type="Pfam" id="PF14346">
    <property type="entry name" value="DUF4398"/>
    <property type="match status" value="1"/>
</dbReference>
<feature type="coiled-coil region" evidence="1">
    <location>
        <begin position="102"/>
        <end position="129"/>
    </location>
</feature>
<comment type="caution">
    <text evidence="3">The sequence shown here is derived from an EMBL/GenBank/DDBJ whole genome shotgun (WGS) entry which is preliminary data.</text>
</comment>
<gene>
    <name evidence="3" type="ORF">C8R26_10474</name>
</gene>